<evidence type="ECO:0000313" key="9">
    <source>
        <dbReference type="EMBL" id="KAF2251517.1"/>
    </source>
</evidence>
<comment type="subcellular location">
    <subcellularLocation>
        <location evidence="1">Membrane</location>
        <topology evidence="1">Multi-pass membrane protein</topology>
    </subcellularLocation>
</comment>
<keyword evidence="2" id="KW-0813">Transport</keyword>
<evidence type="ECO:0000256" key="1">
    <source>
        <dbReference type="ARBA" id="ARBA00004141"/>
    </source>
</evidence>
<dbReference type="AlphaFoldDB" id="A0A6A6IMR2"/>
<evidence type="ECO:0000256" key="6">
    <source>
        <dbReference type="SAM" id="MobiDB-lite"/>
    </source>
</evidence>
<feature type="transmembrane region" description="Helical" evidence="7">
    <location>
        <begin position="417"/>
        <end position="435"/>
    </location>
</feature>
<feature type="transmembrane region" description="Helical" evidence="7">
    <location>
        <begin position="313"/>
        <end position="333"/>
    </location>
</feature>
<dbReference type="FunFam" id="1.20.1720.10:FF:000012">
    <property type="entry name" value="MFS toxin efflux pump (AflT)"/>
    <property type="match status" value="1"/>
</dbReference>
<feature type="transmembrane region" description="Helical" evidence="7">
    <location>
        <begin position="85"/>
        <end position="110"/>
    </location>
</feature>
<reference evidence="9" key="1">
    <citation type="journal article" date="2020" name="Stud. Mycol.">
        <title>101 Dothideomycetes genomes: a test case for predicting lifestyles and emergence of pathogens.</title>
        <authorList>
            <person name="Haridas S."/>
            <person name="Albert R."/>
            <person name="Binder M."/>
            <person name="Bloem J."/>
            <person name="Labutti K."/>
            <person name="Salamov A."/>
            <person name="Andreopoulos B."/>
            <person name="Baker S."/>
            <person name="Barry K."/>
            <person name="Bills G."/>
            <person name="Bluhm B."/>
            <person name="Cannon C."/>
            <person name="Castanera R."/>
            <person name="Culley D."/>
            <person name="Daum C."/>
            <person name="Ezra D."/>
            <person name="Gonzalez J."/>
            <person name="Henrissat B."/>
            <person name="Kuo A."/>
            <person name="Liang C."/>
            <person name="Lipzen A."/>
            <person name="Lutzoni F."/>
            <person name="Magnuson J."/>
            <person name="Mondo S."/>
            <person name="Nolan M."/>
            <person name="Ohm R."/>
            <person name="Pangilinan J."/>
            <person name="Park H.-J."/>
            <person name="Ramirez L."/>
            <person name="Alfaro M."/>
            <person name="Sun H."/>
            <person name="Tritt A."/>
            <person name="Yoshinaga Y."/>
            <person name="Zwiers L.-H."/>
            <person name="Turgeon B."/>
            <person name="Goodwin S."/>
            <person name="Spatafora J."/>
            <person name="Crous P."/>
            <person name="Grigoriev I."/>
        </authorList>
    </citation>
    <scope>NUCLEOTIDE SEQUENCE</scope>
    <source>
        <strain evidence="9">CBS 122368</strain>
    </source>
</reference>
<organism evidence="9 10">
    <name type="scientific">Trematosphaeria pertusa</name>
    <dbReference type="NCBI Taxonomy" id="390896"/>
    <lineage>
        <taxon>Eukaryota</taxon>
        <taxon>Fungi</taxon>
        <taxon>Dikarya</taxon>
        <taxon>Ascomycota</taxon>
        <taxon>Pezizomycotina</taxon>
        <taxon>Dothideomycetes</taxon>
        <taxon>Pleosporomycetidae</taxon>
        <taxon>Pleosporales</taxon>
        <taxon>Massarineae</taxon>
        <taxon>Trematosphaeriaceae</taxon>
        <taxon>Trematosphaeria</taxon>
    </lineage>
</organism>
<dbReference type="SUPFAM" id="SSF103473">
    <property type="entry name" value="MFS general substrate transporter"/>
    <property type="match status" value="2"/>
</dbReference>
<dbReference type="FunFam" id="1.20.1250.20:FF:000196">
    <property type="entry name" value="MFS toxin efflux pump (AflT)"/>
    <property type="match status" value="1"/>
</dbReference>
<feature type="domain" description="Major facilitator superfamily (MFS) profile" evidence="8">
    <location>
        <begin position="87"/>
        <end position="585"/>
    </location>
</feature>
<dbReference type="Proteomes" id="UP000800094">
    <property type="component" value="Unassembled WGS sequence"/>
</dbReference>
<evidence type="ECO:0000259" key="8">
    <source>
        <dbReference type="PROSITE" id="PS50850"/>
    </source>
</evidence>
<keyword evidence="4 7" id="KW-1133">Transmembrane helix</keyword>
<feature type="transmembrane region" description="Helical" evidence="7">
    <location>
        <begin position="447"/>
        <end position="469"/>
    </location>
</feature>
<evidence type="ECO:0000313" key="10">
    <source>
        <dbReference type="Proteomes" id="UP000800094"/>
    </source>
</evidence>
<accession>A0A6A6IMR2</accession>
<feature type="transmembrane region" description="Helical" evidence="7">
    <location>
        <begin position="354"/>
        <end position="375"/>
    </location>
</feature>
<feature type="compositionally biased region" description="Polar residues" evidence="6">
    <location>
        <begin position="35"/>
        <end position="49"/>
    </location>
</feature>
<name>A0A6A6IMR2_9PLEO</name>
<dbReference type="RefSeq" id="XP_033686521.1">
    <property type="nucleotide sequence ID" value="XM_033828742.1"/>
</dbReference>
<feature type="transmembrane region" description="Helical" evidence="7">
    <location>
        <begin position="387"/>
        <end position="405"/>
    </location>
</feature>
<evidence type="ECO:0000256" key="4">
    <source>
        <dbReference type="ARBA" id="ARBA00022989"/>
    </source>
</evidence>
<dbReference type="GeneID" id="54582072"/>
<dbReference type="InterPro" id="IPR011701">
    <property type="entry name" value="MFS"/>
</dbReference>
<dbReference type="Pfam" id="PF07690">
    <property type="entry name" value="MFS_1"/>
    <property type="match status" value="1"/>
</dbReference>
<dbReference type="Gene3D" id="1.20.1720.10">
    <property type="entry name" value="Multidrug resistance protein D"/>
    <property type="match status" value="1"/>
</dbReference>
<dbReference type="PROSITE" id="PS50850">
    <property type="entry name" value="MFS"/>
    <property type="match status" value="1"/>
</dbReference>
<keyword evidence="5 7" id="KW-0472">Membrane</keyword>
<evidence type="ECO:0000256" key="5">
    <source>
        <dbReference type="ARBA" id="ARBA00023136"/>
    </source>
</evidence>
<dbReference type="OrthoDB" id="10021397at2759"/>
<evidence type="ECO:0000256" key="2">
    <source>
        <dbReference type="ARBA" id="ARBA00022448"/>
    </source>
</evidence>
<keyword evidence="3 7" id="KW-0812">Transmembrane</keyword>
<dbReference type="PANTHER" id="PTHR23501:SF177">
    <property type="entry name" value="MAJOR FACILITATOR SUPERFAMILY (MFS) PROFILE DOMAIN-CONTAINING PROTEIN-RELATED"/>
    <property type="match status" value="1"/>
</dbReference>
<dbReference type="GO" id="GO:0005886">
    <property type="term" value="C:plasma membrane"/>
    <property type="evidence" value="ECO:0007669"/>
    <property type="project" value="TreeGrafter"/>
</dbReference>
<feature type="transmembrane region" description="Helical" evidence="7">
    <location>
        <begin position="481"/>
        <end position="501"/>
    </location>
</feature>
<dbReference type="InterPro" id="IPR020846">
    <property type="entry name" value="MFS_dom"/>
</dbReference>
<feature type="region of interest" description="Disordered" evidence="6">
    <location>
        <begin position="26"/>
        <end position="75"/>
    </location>
</feature>
<protein>
    <submittedName>
        <fullName evidence="9">MFS general substrate transporter</fullName>
    </submittedName>
</protein>
<feature type="transmembrane region" description="Helical" evidence="7">
    <location>
        <begin position="544"/>
        <end position="569"/>
    </location>
</feature>
<evidence type="ECO:0000256" key="3">
    <source>
        <dbReference type="ARBA" id="ARBA00022692"/>
    </source>
</evidence>
<dbReference type="PANTHER" id="PTHR23501">
    <property type="entry name" value="MAJOR FACILITATOR SUPERFAMILY"/>
    <property type="match status" value="1"/>
</dbReference>
<proteinExistence type="predicted"/>
<feature type="transmembrane region" description="Helical" evidence="7">
    <location>
        <begin position="152"/>
        <end position="171"/>
    </location>
</feature>
<feature type="transmembrane region" description="Helical" evidence="7">
    <location>
        <begin position="177"/>
        <end position="201"/>
    </location>
</feature>
<feature type="transmembrane region" description="Helical" evidence="7">
    <location>
        <begin position="208"/>
        <end position="228"/>
    </location>
</feature>
<feature type="transmembrane region" description="Helical" evidence="7">
    <location>
        <begin position="122"/>
        <end position="140"/>
    </location>
</feature>
<feature type="transmembrane region" description="Helical" evidence="7">
    <location>
        <begin position="281"/>
        <end position="301"/>
    </location>
</feature>
<feature type="transmembrane region" description="Helical" evidence="7">
    <location>
        <begin position="240"/>
        <end position="260"/>
    </location>
</feature>
<dbReference type="GO" id="GO:0022857">
    <property type="term" value="F:transmembrane transporter activity"/>
    <property type="evidence" value="ECO:0007669"/>
    <property type="project" value="InterPro"/>
</dbReference>
<evidence type="ECO:0000256" key="7">
    <source>
        <dbReference type="SAM" id="Phobius"/>
    </source>
</evidence>
<dbReference type="CDD" id="cd17502">
    <property type="entry name" value="MFS_Azr1_MDR_like"/>
    <property type="match status" value="1"/>
</dbReference>
<feature type="compositionally biased region" description="Basic and acidic residues" evidence="6">
    <location>
        <begin position="52"/>
        <end position="70"/>
    </location>
</feature>
<gene>
    <name evidence="9" type="ORF">BU26DRAFT_518157</name>
</gene>
<dbReference type="InterPro" id="IPR036259">
    <property type="entry name" value="MFS_trans_sf"/>
</dbReference>
<sequence length="585" mass="61958">MFLSTSPPPLPEDGKLEAIGETIHQVEPEKEKQTVESNEPSTVASSTVNGVEKPEFPEDDGPATKEKAVDEPQEPVGYPSGVEALFVMLALVLSITLISLDQTIVVTAIPKITDRFDSLDDISWYGSAYFMTLGAFQSLWGKVYKYFPLKTSFLVAIFIFELGSLICAVAQNSTTLIVGRAIAGLGASGIAPGVYTISAFAAEPTKRATYTGVIGVSYGVAAVAGPLIGGGLTDAASWRWCFYINLPIGGLAAFTILLTFKTPKAAKLVDATLKEKLLHMDFLGTVLIMGASLALVLALQYGGVTHAWDSSVVIGLLVGFVVMVLALIILEIWQGERAMLTPRLMRQRTVWVNGVWGFFFAGSYFITLYYLPIYFQSIDNVSPIGSGVRNIPLIIMFSIATYASGKAITKTGIATPYLTAGSVVVTIATGLLYTLDIGTSTGKWVGYQILAGFGYGIAFQVPVIVAQAFAAPSDIAPTTAIIIFCRSVGGTFLIAAAQAGFVNQLMHKLANTASSVNPALVTATGATELHQVFSGAELDGVVRAYAWGIKVAFAITIGACSVTFPVSLCSKWKNVNAKKPSDGGA</sequence>
<keyword evidence="10" id="KW-1185">Reference proteome</keyword>
<dbReference type="EMBL" id="ML987193">
    <property type="protein sequence ID" value="KAF2251517.1"/>
    <property type="molecule type" value="Genomic_DNA"/>
</dbReference>